<dbReference type="OrthoDB" id="8173371at2759"/>
<feature type="transmembrane region" description="Helical" evidence="2">
    <location>
        <begin position="24"/>
        <end position="44"/>
    </location>
</feature>
<keyword evidence="2" id="KW-0472">Membrane</keyword>
<evidence type="ECO:0000256" key="2">
    <source>
        <dbReference type="SAM" id="Phobius"/>
    </source>
</evidence>
<name>A0A9R0DED6_SPOFR</name>
<dbReference type="RefSeq" id="XP_035449574.2">
    <property type="nucleotide sequence ID" value="XM_035593681.2"/>
</dbReference>
<proteinExistence type="predicted"/>
<accession>A0A9R0DED6</accession>
<keyword evidence="2" id="KW-1133">Transmembrane helix</keyword>
<dbReference type="AlphaFoldDB" id="A0A9R0DED6"/>
<gene>
    <name evidence="4" type="primary">LOC118275648</name>
</gene>
<dbReference type="GeneID" id="118275648"/>
<keyword evidence="3" id="KW-1185">Reference proteome</keyword>
<keyword evidence="2" id="KW-0812">Transmembrane</keyword>
<dbReference type="Proteomes" id="UP000829999">
    <property type="component" value="Chromosome 8"/>
</dbReference>
<organism evidence="3 4">
    <name type="scientific">Spodoptera frugiperda</name>
    <name type="common">Fall armyworm</name>
    <dbReference type="NCBI Taxonomy" id="7108"/>
    <lineage>
        <taxon>Eukaryota</taxon>
        <taxon>Metazoa</taxon>
        <taxon>Ecdysozoa</taxon>
        <taxon>Arthropoda</taxon>
        <taxon>Hexapoda</taxon>
        <taxon>Insecta</taxon>
        <taxon>Pterygota</taxon>
        <taxon>Neoptera</taxon>
        <taxon>Endopterygota</taxon>
        <taxon>Lepidoptera</taxon>
        <taxon>Glossata</taxon>
        <taxon>Ditrysia</taxon>
        <taxon>Noctuoidea</taxon>
        <taxon>Noctuidae</taxon>
        <taxon>Amphipyrinae</taxon>
        <taxon>Spodoptera</taxon>
    </lineage>
</organism>
<evidence type="ECO:0000313" key="3">
    <source>
        <dbReference type="Proteomes" id="UP000829999"/>
    </source>
</evidence>
<sequence length="405" mass="45365">MTILLYDYYDLEEKSSRQLNVWKAWHIILYVCAAVFGITNYVFLQNTMQLVDNNCVLFPRKLEFHTVELKAQNISETHDFKNVTDDAQGNTTVLNADGSEKVKRETNGNETTTTEVPTLEGETFLTGPVSRPAKKPWITFLSVTLSVKRKFKKNKTHRLALDTTRTLFESNGDCQFAEYMPLMSMIFASVWITMFTMCPRGGRARTGLQQPWRILTPALLFALVMVGVTGHSFALTNQGMHAFCAAFYEVTNTTTCSSVDPFLELGWNSTWGFGARVAATRGTCAGVLASWACAAALLLARCLTAPDFVLRRTDVYLAKDPQQKVIPHLLKTQKYHQRSNQSSPSKRDNVSVRSEPTVTTELVTASVEQGQDTAPTSLTVTPVRSPRSTEEIEMTYTSQERAHNQ</sequence>
<reference evidence="4" key="1">
    <citation type="submission" date="2025-08" db="UniProtKB">
        <authorList>
            <consortium name="RefSeq"/>
        </authorList>
    </citation>
    <scope>IDENTIFICATION</scope>
    <source>
        <tissue evidence="4">Whole larval tissue</tissue>
    </source>
</reference>
<feature type="transmembrane region" description="Helical" evidence="2">
    <location>
        <begin position="214"/>
        <end position="234"/>
    </location>
</feature>
<evidence type="ECO:0000256" key="1">
    <source>
        <dbReference type="SAM" id="MobiDB-lite"/>
    </source>
</evidence>
<feature type="region of interest" description="Disordered" evidence="1">
    <location>
        <begin position="333"/>
        <end position="405"/>
    </location>
</feature>
<feature type="transmembrane region" description="Helical" evidence="2">
    <location>
        <begin position="179"/>
        <end position="202"/>
    </location>
</feature>
<protein>
    <submittedName>
        <fullName evidence="4">Uncharacterized protein LOC118275648 isoform X1</fullName>
    </submittedName>
</protein>
<feature type="compositionally biased region" description="Polar residues" evidence="1">
    <location>
        <begin position="351"/>
        <end position="382"/>
    </location>
</feature>
<evidence type="ECO:0000313" key="4">
    <source>
        <dbReference type="RefSeq" id="XP_035449574.2"/>
    </source>
</evidence>